<evidence type="ECO:0000313" key="2">
    <source>
        <dbReference type="Proteomes" id="UP001221597"/>
    </source>
</evidence>
<dbReference type="Proteomes" id="UP001221597">
    <property type="component" value="Chromosome"/>
</dbReference>
<evidence type="ECO:0000313" key="1">
    <source>
        <dbReference type="EMBL" id="WFT74886.1"/>
    </source>
</evidence>
<dbReference type="RefSeq" id="WP_283076879.1">
    <property type="nucleotide sequence ID" value="NZ_CP121671.1"/>
</dbReference>
<keyword evidence="2" id="KW-1185">Reference proteome</keyword>
<protein>
    <recommendedName>
        <fullName evidence="3">DegQ (SacQ) family protein</fullName>
    </recommendedName>
</protein>
<proteinExistence type="predicted"/>
<organism evidence="1 2">
    <name type="scientific">Halobacillus naozhouensis</name>
    <dbReference type="NCBI Taxonomy" id="554880"/>
    <lineage>
        <taxon>Bacteria</taxon>
        <taxon>Bacillati</taxon>
        <taxon>Bacillota</taxon>
        <taxon>Bacilli</taxon>
        <taxon>Bacillales</taxon>
        <taxon>Bacillaceae</taxon>
        <taxon>Halobacillus</taxon>
    </lineage>
</organism>
<reference evidence="1 2" key="1">
    <citation type="submission" date="2023-04" db="EMBL/GenBank/DDBJ databases">
        <title>Genome sequence of Halobacillus naozhouensis KACC 21980.</title>
        <authorList>
            <person name="Kim S."/>
            <person name="Heo J."/>
            <person name="Kwon S.-W."/>
        </authorList>
    </citation>
    <scope>NUCLEOTIDE SEQUENCE [LARGE SCALE GENOMIC DNA]</scope>
    <source>
        <strain evidence="1 2">KCTC 13234</strain>
    </source>
</reference>
<evidence type="ECO:0008006" key="3">
    <source>
        <dbReference type="Google" id="ProtNLM"/>
    </source>
</evidence>
<accession>A0ABY8J1W0</accession>
<dbReference type="EMBL" id="CP121671">
    <property type="protein sequence ID" value="WFT74886.1"/>
    <property type="molecule type" value="Genomic_DNA"/>
</dbReference>
<sequence>MNKQPISDYLSIYEEIVASLQRIEEKVDYIDSKVDRIDERTAGGGADERY</sequence>
<gene>
    <name evidence="1" type="ORF">P9989_00150</name>
</gene>
<name>A0ABY8J1W0_9BACI</name>